<gene>
    <name evidence="1" type="ORF">H671_1g0851</name>
</gene>
<dbReference type="EC" id="3.2.1.20" evidence="1"/>
<organism evidence="1 2">
    <name type="scientific">Cricetulus griseus</name>
    <name type="common">Chinese hamster</name>
    <name type="synonym">Cricetulus barabensis griseus</name>
    <dbReference type="NCBI Taxonomy" id="10029"/>
    <lineage>
        <taxon>Eukaryota</taxon>
        <taxon>Metazoa</taxon>
        <taxon>Chordata</taxon>
        <taxon>Craniata</taxon>
        <taxon>Vertebrata</taxon>
        <taxon>Euteleostomi</taxon>
        <taxon>Mammalia</taxon>
        <taxon>Eutheria</taxon>
        <taxon>Euarchontoglires</taxon>
        <taxon>Glires</taxon>
        <taxon>Rodentia</taxon>
        <taxon>Myomorpha</taxon>
        <taxon>Muroidea</taxon>
        <taxon>Cricetidae</taxon>
        <taxon>Cricetinae</taxon>
        <taxon>Cricetulus</taxon>
    </lineage>
</organism>
<reference evidence="2" key="1">
    <citation type="journal article" date="2013" name="Nat. Biotechnol.">
        <title>Chinese hamster genome sequenced from sorted chromosomes.</title>
        <authorList>
            <person name="Brinkrolf K."/>
            <person name="Rupp O."/>
            <person name="Laux H."/>
            <person name="Kollin F."/>
            <person name="Ernst W."/>
            <person name="Linke B."/>
            <person name="Kofler R."/>
            <person name="Romand S."/>
            <person name="Hesse F."/>
            <person name="Budach W.E."/>
            <person name="Galosy S."/>
            <person name="Muller D."/>
            <person name="Noll T."/>
            <person name="Wienberg J."/>
            <person name="Jostock T."/>
            <person name="Leonard M."/>
            <person name="Grillari J."/>
            <person name="Tauch A."/>
            <person name="Goesmann A."/>
            <person name="Helk B."/>
            <person name="Mott J.E."/>
            <person name="Puhler A."/>
            <person name="Borth N."/>
        </authorList>
    </citation>
    <scope>NUCLEOTIDE SEQUENCE [LARGE SCALE GENOMIC DNA]</scope>
    <source>
        <strain evidence="2">17A/GY</strain>
    </source>
</reference>
<feature type="non-terminal residue" evidence="1">
    <location>
        <position position="1"/>
    </location>
</feature>
<evidence type="ECO:0000313" key="2">
    <source>
        <dbReference type="Proteomes" id="UP000030759"/>
    </source>
</evidence>
<dbReference type="GO" id="GO:0030246">
    <property type="term" value="F:carbohydrate binding"/>
    <property type="evidence" value="ECO:0007669"/>
    <property type="project" value="InterPro"/>
</dbReference>
<sequence>DSPYTELYSVRSVQYRSNEATANVSLKDSPYSNAFPSTPVKQLQVQVIYHKNEMLQFKIYDPNDSRYEVPVPLNIPISPSSTTDGRLYDVLIKENPFGIEIRRKSTGTV</sequence>
<evidence type="ECO:0000313" key="1">
    <source>
        <dbReference type="EMBL" id="ERE91569.1"/>
    </source>
</evidence>
<dbReference type="EMBL" id="KE663311">
    <property type="protein sequence ID" value="ERE91569.1"/>
    <property type="molecule type" value="Genomic_DNA"/>
</dbReference>
<accession>A0A061IP29</accession>
<feature type="non-terminal residue" evidence="1">
    <location>
        <position position="109"/>
    </location>
</feature>
<dbReference type="SUPFAM" id="SSF74650">
    <property type="entry name" value="Galactose mutarotase-like"/>
    <property type="match status" value="1"/>
</dbReference>
<dbReference type="PANTHER" id="PTHR22762:SF63">
    <property type="entry name" value="MALTASE-GLUCOAMYLASE"/>
    <property type="match status" value="1"/>
</dbReference>
<proteinExistence type="predicted"/>
<dbReference type="GO" id="GO:0004558">
    <property type="term" value="F:alpha-1,4-glucosidase activity"/>
    <property type="evidence" value="ECO:0007669"/>
    <property type="project" value="UniProtKB-EC"/>
</dbReference>
<dbReference type="Gene3D" id="2.60.40.1760">
    <property type="entry name" value="glycosyl hydrolase (family 31)"/>
    <property type="match status" value="1"/>
</dbReference>
<dbReference type="Proteomes" id="UP000030759">
    <property type="component" value="Unassembled WGS sequence"/>
</dbReference>
<keyword evidence="1" id="KW-0326">Glycosidase</keyword>
<protein>
    <submittedName>
        <fullName evidence="1">Maltase-glucoamylase, intestinal-like protein</fullName>
        <ecNumber evidence="1">3.2.1.20</ecNumber>
    </submittedName>
</protein>
<dbReference type="PANTHER" id="PTHR22762">
    <property type="entry name" value="ALPHA-GLUCOSIDASE"/>
    <property type="match status" value="1"/>
</dbReference>
<dbReference type="InterPro" id="IPR011013">
    <property type="entry name" value="Gal_mutarotase_sf_dom"/>
</dbReference>
<name>A0A061IP29_CRIGR</name>
<keyword evidence="1" id="KW-0378">Hydrolase</keyword>
<dbReference type="GO" id="GO:0005975">
    <property type="term" value="P:carbohydrate metabolic process"/>
    <property type="evidence" value="ECO:0007669"/>
    <property type="project" value="InterPro"/>
</dbReference>
<dbReference type="AlphaFoldDB" id="A0A061IP29"/>